<name>A0A7K8KJU1_9AVES</name>
<dbReference type="Gene3D" id="3.30.40.10">
    <property type="entry name" value="Zinc/RING finger domain, C3HC4 (zinc finger)"/>
    <property type="match status" value="1"/>
</dbReference>
<dbReference type="InterPro" id="IPR051188">
    <property type="entry name" value="PHD-type_Zinc_Finger"/>
</dbReference>
<dbReference type="PROSITE" id="PS00518">
    <property type="entry name" value="ZF_RING_1"/>
    <property type="match status" value="1"/>
</dbReference>
<dbReference type="PANTHER" id="PTHR12420:SF47">
    <property type="entry name" value="PHD FINGER PROTEIN 7"/>
    <property type="match status" value="1"/>
</dbReference>
<dbReference type="SUPFAM" id="SSF57903">
    <property type="entry name" value="FYVE/PHD zinc finger"/>
    <property type="match status" value="1"/>
</dbReference>
<dbReference type="InterPro" id="IPR013083">
    <property type="entry name" value="Znf_RING/FYVE/PHD"/>
</dbReference>
<dbReference type="PANTHER" id="PTHR12420">
    <property type="entry name" value="PHD FINGER PROTEIN"/>
    <property type="match status" value="1"/>
</dbReference>
<evidence type="ECO:0000256" key="3">
    <source>
        <dbReference type="ARBA" id="ARBA00022833"/>
    </source>
</evidence>
<dbReference type="PROSITE" id="PS51805">
    <property type="entry name" value="EPHD"/>
    <property type="match status" value="1"/>
</dbReference>
<keyword evidence="2" id="KW-0863">Zinc-finger</keyword>
<dbReference type="OrthoDB" id="512616at2759"/>
<evidence type="ECO:0000256" key="1">
    <source>
        <dbReference type="ARBA" id="ARBA00022723"/>
    </source>
</evidence>
<feature type="non-terminal residue" evidence="5">
    <location>
        <position position="93"/>
    </location>
</feature>
<keyword evidence="3" id="KW-0862">Zinc</keyword>
<keyword evidence="1" id="KW-0479">Metal-binding</keyword>
<reference evidence="5 6" key="1">
    <citation type="submission" date="2019-09" db="EMBL/GenBank/DDBJ databases">
        <title>Bird 10,000 Genomes (B10K) Project - Family phase.</title>
        <authorList>
            <person name="Zhang G."/>
        </authorList>
    </citation>
    <scope>NUCLEOTIDE SEQUENCE [LARGE SCALE GENOMIC DNA]</scope>
    <source>
        <strain evidence="5">B10K-CU-031-23</strain>
    </source>
</reference>
<evidence type="ECO:0000313" key="6">
    <source>
        <dbReference type="Proteomes" id="UP000533896"/>
    </source>
</evidence>
<evidence type="ECO:0000256" key="2">
    <source>
        <dbReference type="ARBA" id="ARBA00022771"/>
    </source>
</evidence>
<dbReference type="Proteomes" id="UP000533896">
    <property type="component" value="Unassembled WGS sequence"/>
</dbReference>
<evidence type="ECO:0000313" key="5">
    <source>
        <dbReference type="EMBL" id="NXE17357.1"/>
    </source>
</evidence>
<dbReference type="EMBL" id="VWYV01004721">
    <property type="protein sequence ID" value="NXE17357.1"/>
    <property type="molecule type" value="Genomic_DNA"/>
</dbReference>
<accession>A0A7K8KJU1</accession>
<keyword evidence="6" id="KW-1185">Reference proteome</keyword>
<feature type="domain" description="PHD-type" evidence="4">
    <location>
        <begin position="1"/>
        <end position="93"/>
    </location>
</feature>
<dbReference type="InterPro" id="IPR034732">
    <property type="entry name" value="EPHD"/>
</dbReference>
<dbReference type="GO" id="GO:0008270">
    <property type="term" value="F:zinc ion binding"/>
    <property type="evidence" value="ECO:0007669"/>
    <property type="project" value="UniProtKB-KW"/>
</dbReference>
<dbReference type="AlphaFoldDB" id="A0A7K8KJU1"/>
<dbReference type="GO" id="GO:0005634">
    <property type="term" value="C:nucleus"/>
    <property type="evidence" value="ECO:0007669"/>
    <property type="project" value="TreeGrafter"/>
</dbReference>
<dbReference type="InterPro" id="IPR011011">
    <property type="entry name" value="Znf_FYVE_PHD"/>
</dbReference>
<gene>
    <name evidence="5" type="primary">Phf7</name>
    <name evidence="5" type="ORF">LOPRUF_R14482</name>
</gene>
<evidence type="ECO:0000259" key="4">
    <source>
        <dbReference type="PROSITE" id="PS51805"/>
    </source>
</evidence>
<dbReference type="Pfam" id="PF13771">
    <property type="entry name" value="zf-HC5HC2H"/>
    <property type="match status" value="1"/>
</dbReference>
<sequence>ACVLCRRAGADPDVCGRKVRKRRLCAHEFCLFCADELFQEGEEHVGLMGFLPEDIRRTVKQAARKRCFVCGESGATITCSQRGCKRRFHLPCA</sequence>
<comment type="caution">
    <text evidence="5">The sequence shown here is derived from an EMBL/GenBank/DDBJ whole genome shotgun (WGS) entry which is preliminary data.</text>
</comment>
<dbReference type="InterPro" id="IPR017907">
    <property type="entry name" value="Znf_RING_CS"/>
</dbReference>
<organism evidence="5 6">
    <name type="scientific">Lophotis ruficrista</name>
    <dbReference type="NCBI Taxonomy" id="172689"/>
    <lineage>
        <taxon>Eukaryota</taxon>
        <taxon>Metazoa</taxon>
        <taxon>Chordata</taxon>
        <taxon>Craniata</taxon>
        <taxon>Vertebrata</taxon>
        <taxon>Euteleostomi</taxon>
        <taxon>Archelosauria</taxon>
        <taxon>Archosauria</taxon>
        <taxon>Dinosauria</taxon>
        <taxon>Saurischia</taxon>
        <taxon>Theropoda</taxon>
        <taxon>Coelurosauria</taxon>
        <taxon>Aves</taxon>
        <taxon>Neognathae</taxon>
        <taxon>Neoaves</taxon>
        <taxon>Otidimorphae</taxon>
        <taxon>Otidiformes</taxon>
        <taxon>Otididae</taxon>
        <taxon>Lophotis</taxon>
    </lineage>
</organism>
<proteinExistence type="predicted"/>
<protein>
    <submittedName>
        <fullName evidence="5">PHF7 protein</fullName>
    </submittedName>
</protein>
<feature type="non-terminal residue" evidence="5">
    <location>
        <position position="1"/>
    </location>
</feature>